<keyword evidence="1" id="KW-0472">Membrane</keyword>
<evidence type="ECO:0000313" key="2">
    <source>
        <dbReference type="EMBL" id="PWI35203.1"/>
    </source>
</evidence>
<reference evidence="2 3" key="1">
    <citation type="submission" date="2018-05" db="EMBL/GenBank/DDBJ databases">
        <title>Vibrio limimaris sp. nov., isolated from marine sediment.</title>
        <authorList>
            <person name="Li C.-M."/>
        </authorList>
    </citation>
    <scope>NUCLEOTIDE SEQUENCE [LARGE SCALE GENOMIC DNA]</scope>
    <source>
        <strain evidence="2 3">E4404</strain>
    </source>
</reference>
<dbReference type="Pfam" id="PF11012">
    <property type="entry name" value="DUF2850"/>
    <property type="match status" value="1"/>
</dbReference>
<organism evidence="2 3">
    <name type="scientific">Vibrio albus</name>
    <dbReference type="NCBI Taxonomy" id="2200953"/>
    <lineage>
        <taxon>Bacteria</taxon>
        <taxon>Pseudomonadati</taxon>
        <taxon>Pseudomonadota</taxon>
        <taxon>Gammaproteobacteria</taxon>
        <taxon>Vibrionales</taxon>
        <taxon>Vibrionaceae</taxon>
        <taxon>Vibrio</taxon>
    </lineage>
</organism>
<gene>
    <name evidence="2" type="ORF">DI392_02750</name>
</gene>
<evidence type="ECO:0008006" key="4">
    <source>
        <dbReference type="Google" id="ProtNLM"/>
    </source>
</evidence>
<protein>
    <recommendedName>
        <fullName evidence="4">DUF2850 domain-containing protein</fullName>
    </recommendedName>
</protein>
<keyword evidence="1" id="KW-0812">Transmembrane</keyword>
<evidence type="ECO:0000256" key="1">
    <source>
        <dbReference type="SAM" id="Phobius"/>
    </source>
</evidence>
<accession>A0A2U3BEK9</accession>
<dbReference type="Proteomes" id="UP000245362">
    <property type="component" value="Unassembled WGS sequence"/>
</dbReference>
<dbReference type="AlphaFoldDB" id="A0A2U3BEK9"/>
<dbReference type="InterPro" id="IPR021271">
    <property type="entry name" value="DUF2850"/>
</dbReference>
<feature type="transmembrane region" description="Helical" evidence="1">
    <location>
        <begin position="21"/>
        <end position="41"/>
    </location>
</feature>
<keyword evidence="1" id="KW-1133">Transmembrane helix</keyword>
<proteinExistence type="predicted"/>
<comment type="caution">
    <text evidence="2">The sequence shown here is derived from an EMBL/GenBank/DDBJ whole genome shotgun (WGS) entry which is preliminary data.</text>
</comment>
<dbReference type="EMBL" id="QFWT01000001">
    <property type="protein sequence ID" value="PWI35203.1"/>
    <property type="molecule type" value="Genomic_DNA"/>
</dbReference>
<dbReference type="RefSeq" id="WP_109318355.1">
    <property type="nucleotide sequence ID" value="NZ_QFWT01000001.1"/>
</dbReference>
<name>A0A2U3BEK9_9VIBR</name>
<evidence type="ECO:0000313" key="3">
    <source>
        <dbReference type="Proteomes" id="UP000245362"/>
    </source>
</evidence>
<dbReference type="OrthoDB" id="5824286at2"/>
<sequence length="143" mass="16529">MVIKSKSKQRKETGQKLRMHRGILAATVVVAAMIFTAVSVLHGRYQEDRTNAKHIYGEWVEQGVPDYARDSFTVAEEGIYIEGRIIDTNYHFDGKSLTYTYQGKEYQYLVKDSKTTVMRRVAPLHYQSLFHLAGKYQPPEEDH</sequence>
<keyword evidence="3" id="KW-1185">Reference proteome</keyword>